<evidence type="ECO:0000313" key="2">
    <source>
        <dbReference type="EMBL" id="KXB55555.1"/>
    </source>
</evidence>
<comment type="caution">
    <text evidence="2">The sequence shown here is derived from an EMBL/GenBank/DDBJ whole genome shotgun (WGS) entry which is preliminary data.</text>
</comment>
<organism evidence="2 3">
    <name type="scientific">Lachnoanaerobaculum saburreum</name>
    <dbReference type="NCBI Taxonomy" id="467210"/>
    <lineage>
        <taxon>Bacteria</taxon>
        <taxon>Bacillati</taxon>
        <taxon>Bacillota</taxon>
        <taxon>Clostridia</taxon>
        <taxon>Lachnospirales</taxon>
        <taxon>Lachnospiraceae</taxon>
        <taxon>Lachnoanaerobaculum</taxon>
    </lineage>
</organism>
<name>A0A133ZJD9_9FIRM</name>
<reference evidence="3" key="1">
    <citation type="submission" date="2016-01" db="EMBL/GenBank/DDBJ databases">
        <authorList>
            <person name="Mitreva M."/>
            <person name="Pepin K.H."/>
            <person name="Mihindukulasuriya K.A."/>
            <person name="Fulton R."/>
            <person name="Fronick C."/>
            <person name="O'Laughlin M."/>
            <person name="Miner T."/>
            <person name="Herter B."/>
            <person name="Rosa B.A."/>
            <person name="Cordes M."/>
            <person name="Tomlinson C."/>
            <person name="Wollam A."/>
            <person name="Palsikar V.B."/>
            <person name="Mardis E.R."/>
            <person name="Wilson R.K."/>
        </authorList>
    </citation>
    <scope>NUCLEOTIDE SEQUENCE [LARGE SCALE GENOMIC DNA]</scope>
    <source>
        <strain evidence="3">DNF00896</strain>
    </source>
</reference>
<dbReference type="SUPFAM" id="SSF55729">
    <property type="entry name" value="Acyl-CoA N-acyltransferases (Nat)"/>
    <property type="match status" value="1"/>
</dbReference>
<keyword evidence="2" id="KW-0808">Transferase</keyword>
<feature type="domain" description="N-acetyltransferase" evidence="1">
    <location>
        <begin position="4"/>
        <end position="168"/>
    </location>
</feature>
<dbReference type="AlphaFoldDB" id="A0A133ZJD9"/>
<dbReference type="STRING" id="467210.HMPREF1866_02095"/>
<evidence type="ECO:0000259" key="1">
    <source>
        <dbReference type="PROSITE" id="PS51186"/>
    </source>
</evidence>
<dbReference type="RefSeq" id="WP_060931737.1">
    <property type="nucleotide sequence ID" value="NZ_KQ959840.1"/>
</dbReference>
<dbReference type="EMBL" id="LSDA01000111">
    <property type="protein sequence ID" value="KXB55555.1"/>
    <property type="molecule type" value="Genomic_DNA"/>
</dbReference>
<dbReference type="Pfam" id="PF00583">
    <property type="entry name" value="Acetyltransf_1"/>
    <property type="match status" value="1"/>
</dbReference>
<dbReference type="InterPro" id="IPR016181">
    <property type="entry name" value="Acyl_CoA_acyltransferase"/>
</dbReference>
<sequence>MDNIIIKEASPEDALARIEYSKKIGSETDNLSFGAEGFPISVEGEEEYIRSVLKDERSCSFFAWRDKEIIGDVSLSGMPRRMNHRAELGITVLKSEWNKGLGSRLLEMAIEYAKSHGIEIINLEVRSDNFRAIHVYEKFGFRKMGTSPAYFKIGDLYIDFDIMYLDLRKN</sequence>
<dbReference type="GO" id="GO:0016747">
    <property type="term" value="F:acyltransferase activity, transferring groups other than amino-acyl groups"/>
    <property type="evidence" value="ECO:0007669"/>
    <property type="project" value="InterPro"/>
</dbReference>
<accession>A0A133ZJD9</accession>
<keyword evidence="3" id="KW-1185">Reference proteome</keyword>
<gene>
    <name evidence="2" type="ORF">HMPREF1866_02095</name>
</gene>
<dbReference type="PANTHER" id="PTHR43415:SF3">
    <property type="entry name" value="GNAT-FAMILY ACETYLTRANSFERASE"/>
    <property type="match status" value="1"/>
</dbReference>
<dbReference type="Proteomes" id="UP000070394">
    <property type="component" value="Unassembled WGS sequence"/>
</dbReference>
<dbReference type="InterPro" id="IPR000182">
    <property type="entry name" value="GNAT_dom"/>
</dbReference>
<protein>
    <submittedName>
        <fullName evidence="2">Acetyltransferase, GNAT family</fullName>
    </submittedName>
</protein>
<proteinExistence type="predicted"/>
<dbReference type="CDD" id="cd04301">
    <property type="entry name" value="NAT_SF"/>
    <property type="match status" value="1"/>
</dbReference>
<dbReference type="Gene3D" id="3.40.630.30">
    <property type="match status" value="1"/>
</dbReference>
<dbReference type="OrthoDB" id="948250at2"/>
<dbReference type="PROSITE" id="PS51186">
    <property type="entry name" value="GNAT"/>
    <property type="match status" value="1"/>
</dbReference>
<evidence type="ECO:0000313" key="3">
    <source>
        <dbReference type="Proteomes" id="UP000070394"/>
    </source>
</evidence>
<dbReference type="PATRIC" id="fig|467210.3.peg.2073"/>
<dbReference type="PANTHER" id="PTHR43415">
    <property type="entry name" value="SPERMIDINE N(1)-ACETYLTRANSFERASE"/>
    <property type="match status" value="1"/>
</dbReference>